<protein>
    <submittedName>
        <fullName evidence="3">Uncharacterized protein</fullName>
    </submittedName>
</protein>
<name>A0A915J8K0_ROMCU</name>
<dbReference type="WBParaSite" id="nRc.2.0.1.t22794-RA">
    <property type="protein sequence ID" value="nRc.2.0.1.t22794-RA"/>
    <property type="gene ID" value="nRc.2.0.1.g22794"/>
</dbReference>
<proteinExistence type="predicted"/>
<dbReference type="AlphaFoldDB" id="A0A915J8K0"/>
<feature type="region of interest" description="Disordered" evidence="1">
    <location>
        <begin position="186"/>
        <end position="206"/>
    </location>
</feature>
<keyword evidence="2" id="KW-1185">Reference proteome</keyword>
<organism evidence="2 3">
    <name type="scientific">Romanomermis culicivorax</name>
    <name type="common">Nematode worm</name>
    <dbReference type="NCBI Taxonomy" id="13658"/>
    <lineage>
        <taxon>Eukaryota</taxon>
        <taxon>Metazoa</taxon>
        <taxon>Ecdysozoa</taxon>
        <taxon>Nematoda</taxon>
        <taxon>Enoplea</taxon>
        <taxon>Dorylaimia</taxon>
        <taxon>Mermithida</taxon>
        <taxon>Mermithoidea</taxon>
        <taxon>Mermithidae</taxon>
        <taxon>Romanomermis</taxon>
    </lineage>
</organism>
<evidence type="ECO:0000256" key="1">
    <source>
        <dbReference type="SAM" id="MobiDB-lite"/>
    </source>
</evidence>
<reference evidence="3" key="1">
    <citation type="submission" date="2022-11" db="UniProtKB">
        <authorList>
            <consortium name="WormBaseParasite"/>
        </authorList>
    </citation>
    <scope>IDENTIFICATION</scope>
</reference>
<evidence type="ECO:0000313" key="3">
    <source>
        <dbReference type="WBParaSite" id="nRc.2.0.1.t22794-RA"/>
    </source>
</evidence>
<evidence type="ECO:0000313" key="2">
    <source>
        <dbReference type="Proteomes" id="UP000887565"/>
    </source>
</evidence>
<sequence>MVQQGIDNAHQYLKPNNFLKDKHCLIQFHNDDNLCFARPLVVARAYIHKKDLNTVHKWERLELMCVKEQVFMNLTVVIGTVVQNILKIFKRRRRKSQIFMVLIFGAAKNGKPSYGKMKNAAVGDKEAGGGDNGVGDDPFGIQGVDSVTKLHADEELVRKYNLNARTLKCELYLEISAQTTRRLRQENIDKNRNSSKNVTVAETKEQ</sequence>
<dbReference type="Proteomes" id="UP000887565">
    <property type="component" value="Unplaced"/>
</dbReference>
<accession>A0A915J8K0</accession>